<dbReference type="AlphaFoldDB" id="A0AAN7STC1"/>
<feature type="compositionally biased region" description="Polar residues" evidence="1">
    <location>
        <begin position="456"/>
        <end position="469"/>
    </location>
</feature>
<name>A0AAN7STC1_9EURO</name>
<feature type="compositionally biased region" description="Basic and acidic residues" evidence="1">
    <location>
        <begin position="281"/>
        <end position="292"/>
    </location>
</feature>
<feature type="region of interest" description="Disordered" evidence="1">
    <location>
        <begin position="276"/>
        <end position="295"/>
    </location>
</feature>
<evidence type="ECO:0000313" key="2">
    <source>
        <dbReference type="EMBL" id="KAK5080950.1"/>
    </source>
</evidence>
<proteinExistence type="predicted"/>
<dbReference type="EMBL" id="JAVRRJ010000011">
    <property type="protein sequence ID" value="KAK5080950.1"/>
    <property type="molecule type" value="Genomic_DNA"/>
</dbReference>
<accession>A0AAN7STC1</accession>
<feature type="compositionally biased region" description="Basic and acidic residues" evidence="1">
    <location>
        <begin position="194"/>
        <end position="219"/>
    </location>
</feature>
<keyword evidence="3" id="KW-1185">Reference proteome</keyword>
<dbReference type="Proteomes" id="UP001309876">
    <property type="component" value="Unassembled WGS sequence"/>
</dbReference>
<feature type="region of interest" description="Disordered" evidence="1">
    <location>
        <begin position="705"/>
        <end position="724"/>
    </location>
</feature>
<feature type="compositionally biased region" description="Polar residues" evidence="1">
    <location>
        <begin position="224"/>
        <end position="247"/>
    </location>
</feature>
<evidence type="ECO:0000313" key="3">
    <source>
        <dbReference type="Proteomes" id="UP001309876"/>
    </source>
</evidence>
<feature type="region of interest" description="Disordered" evidence="1">
    <location>
        <begin position="385"/>
        <end position="428"/>
    </location>
</feature>
<feature type="region of interest" description="Disordered" evidence="1">
    <location>
        <begin position="525"/>
        <end position="548"/>
    </location>
</feature>
<feature type="region of interest" description="Disordered" evidence="1">
    <location>
        <begin position="137"/>
        <end position="247"/>
    </location>
</feature>
<organism evidence="2 3">
    <name type="scientific">Lithohypha guttulata</name>
    <dbReference type="NCBI Taxonomy" id="1690604"/>
    <lineage>
        <taxon>Eukaryota</taxon>
        <taxon>Fungi</taxon>
        <taxon>Dikarya</taxon>
        <taxon>Ascomycota</taxon>
        <taxon>Pezizomycotina</taxon>
        <taxon>Eurotiomycetes</taxon>
        <taxon>Chaetothyriomycetidae</taxon>
        <taxon>Chaetothyriales</taxon>
        <taxon>Trichomeriaceae</taxon>
        <taxon>Lithohypha</taxon>
    </lineage>
</organism>
<evidence type="ECO:0000256" key="1">
    <source>
        <dbReference type="SAM" id="MobiDB-lite"/>
    </source>
</evidence>
<comment type="caution">
    <text evidence="2">The sequence shown here is derived from an EMBL/GenBank/DDBJ whole genome shotgun (WGS) entry which is preliminary data.</text>
</comment>
<sequence length="942" mass="104918">MSNLYEYRYPATSRYDSVRSIPSTPGSVFTIGRSIPEYRAEHNRSAVSFQPPPPPAIDNRYYHQGRVSVSRATTPRLNRPEANRLSITTSLNSEPASPTDSIVPFYYDYSESFYGRQVLLPPPAEHPTIEEGIFEAGTTSTTPGLSVPAAQSPFGIQHGSKFSPTEPPTKHNRCLSDHPSRHSRKTIDEEDHQEPELETSHDKNQAASKDVIRAVDRAEIPLGRNSTNSLRNWPSPSSSTFFTNASRSPRNLSDLAARAHSPEGEGTPIGSIDAVTQQEEGSERKTHLHDPQIRGTSESYQLPNLRFRPLSIHIDATSRPLTSPVTKVQVTPEIVCPRPERPTSSQSRKRFSKILDVDQEQDIVNCYMPSPKDNTHFVERLERVDEANPLDTPSDRSPEVVSASKKFAQSNLHSAGPGSSRDRWSGVTSHDMSTVESLLDRHIECLGLRSGDCDASDSSALNDSGNDSRQVAELDTSRSLSGDASRFQELQLESIDQHRPTSLSTTGQQRLMPCRLFADTAHNKSPVFPPASSESHSRFTLSWPDEKSRPSCGWLQLPSDSHIDPRAAQASRQTLLSGDYADVESGPTIKKFKVRKHLSRSLTPEWSFRNTPGNISTATDTTESDNKITPCIVDGSQVNRTESQKRRKLKIHLRTSDPTIKISASSEWQSTDEQVSLNVLELHRLGLTRAPISAVDGFAELSGVSTDASQQSPNSTLRSPCQKSPDTWSSIVAAMPMPARKLAGLKKENSVRTVRSQRSIIDPVNTSRVSSQSHRKEVKAQTSVPQLDHPDLGPSMRASQFDLSAVYRVASPKRKQSSFSEPADLLLCSPARKTRRSMRARGKLLSFRNKMPSSVKSFTFSPPPSRVDQQYTFSQRCRVERPDSYFDQPSLPETIAMSDFAYRKHKLVERLKEWCRRRCIQARPYITKPVKRRSVPPGGFIV</sequence>
<protein>
    <submittedName>
        <fullName evidence="2">Uncharacterized protein</fullName>
    </submittedName>
</protein>
<feature type="region of interest" description="Disordered" evidence="1">
    <location>
        <begin position="456"/>
        <end position="482"/>
    </location>
</feature>
<gene>
    <name evidence="2" type="ORF">LTR05_008267</name>
</gene>
<feature type="region of interest" description="Disordered" evidence="1">
    <location>
        <begin position="764"/>
        <end position="794"/>
    </location>
</feature>
<reference evidence="2 3" key="1">
    <citation type="submission" date="2023-08" db="EMBL/GenBank/DDBJ databases">
        <title>Black Yeasts Isolated from many extreme environments.</title>
        <authorList>
            <person name="Coleine C."/>
            <person name="Stajich J.E."/>
            <person name="Selbmann L."/>
        </authorList>
    </citation>
    <scope>NUCLEOTIDE SEQUENCE [LARGE SCALE GENOMIC DNA]</scope>
    <source>
        <strain evidence="2 3">CCFEE 5910</strain>
    </source>
</reference>